<dbReference type="PANTHER" id="PTHR10272">
    <property type="entry name" value="PLATELET-ACTIVATING FACTOR ACETYLHYDROLASE"/>
    <property type="match status" value="1"/>
</dbReference>
<proteinExistence type="predicted"/>
<keyword evidence="7" id="KW-1185">Reference proteome</keyword>
<feature type="region of interest" description="Disordered" evidence="5">
    <location>
        <begin position="263"/>
        <end position="283"/>
    </location>
</feature>
<evidence type="ECO:0000256" key="2">
    <source>
        <dbReference type="ARBA" id="ARBA00022801"/>
    </source>
</evidence>
<dbReference type="OrthoDB" id="2363873at2759"/>
<dbReference type="AlphaFoldDB" id="A0A9W7L2P6"/>
<accession>A0A9W7L2P6</accession>
<keyword evidence="4" id="KW-0443">Lipid metabolism</keyword>
<dbReference type="EMBL" id="BRYA01000558">
    <property type="protein sequence ID" value="GMI22985.1"/>
    <property type="molecule type" value="Genomic_DNA"/>
</dbReference>
<evidence type="ECO:0000256" key="3">
    <source>
        <dbReference type="ARBA" id="ARBA00022963"/>
    </source>
</evidence>
<keyword evidence="2" id="KW-0378">Hydrolase</keyword>
<dbReference type="Proteomes" id="UP001165065">
    <property type="component" value="Unassembled WGS sequence"/>
</dbReference>
<evidence type="ECO:0000313" key="6">
    <source>
        <dbReference type="EMBL" id="GMI22985.1"/>
    </source>
</evidence>
<evidence type="ECO:0000256" key="4">
    <source>
        <dbReference type="ARBA" id="ARBA00023098"/>
    </source>
</evidence>
<dbReference type="Gene3D" id="3.40.50.1820">
    <property type="entry name" value="alpha/beta hydrolase"/>
    <property type="match status" value="1"/>
</dbReference>
<name>A0A9W7L2P6_9STRA</name>
<dbReference type="Pfam" id="PF03403">
    <property type="entry name" value="PAF-AH_p_II"/>
    <property type="match status" value="1"/>
</dbReference>
<gene>
    <name evidence="6" type="ORF">TrCOL_g29</name>
</gene>
<evidence type="ECO:0000313" key="7">
    <source>
        <dbReference type="Proteomes" id="UP001165065"/>
    </source>
</evidence>
<evidence type="ECO:0000256" key="1">
    <source>
        <dbReference type="ARBA" id="ARBA00013201"/>
    </source>
</evidence>
<dbReference type="GO" id="GO:0016042">
    <property type="term" value="P:lipid catabolic process"/>
    <property type="evidence" value="ECO:0007669"/>
    <property type="project" value="UniProtKB-KW"/>
</dbReference>
<dbReference type="InterPro" id="IPR029058">
    <property type="entry name" value="AB_hydrolase_fold"/>
</dbReference>
<reference evidence="7" key="1">
    <citation type="journal article" date="2023" name="Commun. Biol.">
        <title>Genome analysis of Parmales, the sister group of diatoms, reveals the evolutionary specialization of diatoms from phago-mixotrophs to photoautotrophs.</title>
        <authorList>
            <person name="Ban H."/>
            <person name="Sato S."/>
            <person name="Yoshikawa S."/>
            <person name="Yamada K."/>
            <person name="Nakamura Y."/>
            <person name="Ichinomiya M."/>
            <person name="Sato N."/>
            <person name="Blanc-Mathieu R."/>
            <person name="Endo H."/>
            <person name="Kuwata A."/>
            <person name="Ogata H."/>
        </authorList>
    </citation>
    <scope>NUCLEOTIDE SEQUENCE [LARGE SCALE GENOMIC DNA]</scope>
</reference>
<sequence>MLAFGGTKLTLRSDAPHPQGKRRVIIWSHGLATWGSHYSLMCTMLTSMSDKPAVVVAVNHTDGSATASEKLGGEEVLYQVVGKGNPKEKEIRAEQLKIRAKDVAAAWEAVKGMNEKGELEGTFDTSCGFVVAGHSFGGGTAVATGIDHKDCVGVIALDPWMFPAQDAGFLSRAKDSKPVLSITCDAGALSSPPYWRSNCSLLEELPEGSTKVVRFKGSDHIDVSDVALMLPNARVSRPSAETYFLEHKRYISDFMTSIGWMEGGDDEKQGGEEEPWVQLVPPY</sequence>
<dbReference type="PANTHER" id="PTHR10272:SF0">
    <property type="entry name" value="PLATELET-ACTIVATING FACTOR ACETYLHYDROLASE"/>
    <property type="match status" value="1"/>
</dbReference>
<dbReference type="EC" id="3.1.1.47" evidence="1"/>
<keyword evidence="3" id="KW-0442">Lipid degradation</keyword>
<dbReference type="GO" id="GO:0003847">
    <property type="term" value="F:1-alkyl-2-acetylglycerophosphocholine esterase activity"/>
    <property type="evidence" value="ECO:0007669"/>
    <property type="project" value="UniProtKB-EC"/>
</dbReference>
<organism evidence="6 7">
    <name type="scientific">Triparma columacea</name>
    <dbReference type="NCBI Taxonomy" id="722753"/>
    <lineage>
        <taxon>Eukaryota</taxon>
        <taxon>Sar</taxon>
        <taxon>Stramenopiles</taxon>
        <taxon>Ochrophyta</taxon>
        <taxon>Bolidophyceae</taxon>
        <taxon>Parmales</taxon>
        <taxon>Triparmaceae</taxon>
        <taxon>Triparma</taxon>
    </lineage>
</organism>
<evidence type="ECO:0000256" key="5">
    <source>
        <dbReference type="SAM" id="MobiDB-lite"/>
    </source>
</evidence>
<comment type="caution">
    <text evidence="6">The sequence shown here is derived from an EMBL/GenBank/DDBJ whole genome shotgun (WGS) entry which is preliminary data.</text>
</comment>
<dbReference type="SUPFAM" id="SSF53474">
    <property type="entry name" value="alpha/beta-Hydrolases"/>
    <property type="match status" value="1"/>
</dbReference>
<protein>
    <recommendedName>
        <fullName evidence="1">1-alkyl-2-acetylglycerophosphocholine esterase</fullName>
        <ecNumber evidence="1">3.1.1.47</ecNumber>
    </recommendedName>
</protein>